<sequence length="493" mass="56533">MLVVASSLQVAPTPALPEINVTCDRHVPPSPPSPSPPPSPLPPSPSLPLANSRRSCQVKSRRSLAMKTGVLLVFASILATSCSNSGDPDLGTIVFANILYRHGDRTPVAPYKNDPYKNETAWPVPYGQLTNLGKHQHLLLGRWLRKRYSHFLSDVYTPYDIYVQSTDVDRTLMSAEANLAGLYPPVKNQVWDNIKWMPIPVHTVPEKEDYVLRASKRCPRYDYELEKVMTSPEMERVRKANAKLYAYLTEHTGDNIFSLKTAEHLYDVLYIERLYNKTLPQWTESVFPEKLKPLAILSFMTESYNKILQRLKSGPLLGEMIDHMIKKTQHALQPDRKIWMYSAHDETVANMLMTLNLFEPHCPPYTATILIELRTNSENQYFVTVRILCNSNVSYKNTTEESILMTLPGCVTLCPLNDFINLTRNAIPEDWEKECLIGWNDISSSDIIAILTSFILMLVLLVLIVIGFMYWRHKREHRQYYFRLSYNGYNDAM</sequence>
<evidence type="ECO:0000313" key="11">
    <source>
        <dbReference type="RefSeq" id="XP_011637125.1"/>
    </source>
</evidence>
<evidence type="ECO:0000256" key="2">
    <source>
        <dbReference type="ARBA" id="ARBA00005375"/>
    </source>
</evidence>
<dbReference type="AlphaFoldDB" id="A0A6I9W580"/>
<dbReference type="Pfam" id="PF00328">
    <property type="entry name" value="His_Phos_2"/>
    <property type="match status" value="1"/>
</dbReference>
<evidence type="ECO:0000256" key="7">
    <source>
        <dbReference type="ARBA" id="ARBA00023180"/>
    </source>
</evidence>
<protein>
    <recommendedName>
        <fullName evidence="3">acid phosphatase</fullName>
        <ecNumber evidence="3">3.1.3.2</ecNumber>
    </recommendedName>
</protein>
<keyword evidence="7" id="KW-0325">Glycoprotein</keyword>
<evidence type="ECO:0000256" key="4">
    <source>
        <dbReference type="ARBA" id="ARBA00022729"/>
    </source>
</evidence>
<keyword evidence="6" id="KW-1015">Disulfide bond</keyword>
<evidence type="ECO:0000256" key="8">
    <source>
        <dbReference type="SAM" id="MobiDB-lite"/>
    </source>
</evidence>
<evidence type="ECO:0000256" key="5">
    <source>
        <dbReference type="ARBA" id="ARBA00022801"/>
    </source>
</evidence>
<keyword evidence="9" id="KW-1133">Transmembrane helix</keyword>
<dbReference type="InterPro" id="IPR029033">
    <property type="entry name" value="His_PPase_superfam"/>
</dbReference>
<comment type="similarity">
    <text evidence="2">Belongs to the histidine acid phosphatase family.</text>
</comment>
<reference evidence="11" key="1">
    <citation type="submission" date="2025-08" db="UniProtKB">
        <authorList>
            <consortium name="RefSeq"/>
        </authorList>
    </citation>
    <scope>IDENTIFICATION</scope>
</reference>
<evidence type="ECO:0000256" key="6">
    <source>
        <dbReference type="ARBA" id="ARBA00023157"/>
    </source>
</evidence>
<keyword evidence="9" id="KW-0812">Transmembrane</keyword>
<dbReference type="PROSITE" id="PS00616">
    <property type="entry name" value="HIS_ACID_PHOSPHAT_1"/>
    <property type="match status" value="1"/>
</dbReference>
<dbReference type="RefSeq" id="XP_011637125.1">
    <property type="nucleotide sequence ID" value="XM_011638823.2"/>
</dbReference>
<keyword evidence="10" id="KW-1185">Reference proteome</keyword>
<dbReference type="PANTHER" id="PTHR11567">
    <property type="entry name" value="ACID PHOSPHATASE-RELATED"/>
    <property type="match status" value="1"/>
</dbReference>
<dbReference type="SUPFAM" id="SSF53254">
    <property type="entry name" value="Phosphoglycerate mutase-like"/>
    <property type="match status" value="1"/>
</dbReference>
<dbReference type="KEGG" id="pbar:105427182"/>
<dbReference type="Proteomes" id="UP000504615">
    <property type="component" value="Unplaced"/>
</dbReference>
<dbReference type="Gene3D" id="3.40.50.1240">
    <property type="entry name" value="Phosphoglycerate mutase-like"/>
    <property type="match status" value="1"/>
</dbReference>
<dbReference type="PANTHER" id="PTHR11567:SF211">
    <property type="entry name" value="PROSTATIC ACID PHOSPHATASE"/>
    <property type="match status" value="1"/>
</dbReference>
<keyword evidence="5" id="KW-0378">Hydrolase</keyword>
<keyword evidence="4" id="KW-0732">Signal</keyword>
<dbReference type="GO" id="GO:0003993">
    <property type="term" value="F:acid phosphatase activity"/>
    <property type="evidence" value="ECO:0007669"/>
    <property type="project" value="UniProtKB-EC"/>
</dbReference>
<dbReference type="InterPro" id="IPR000560">
    <property type="entry name" value="His_Pase_clade-2"/>
</dbReference>
<organism evidence="10 11">
    <name type="scientific">Pogonomyrmex barbatus</name>
    <name type="common">red harvester ant</name>
    <dbReference type="NCBI Taxonomy" id="144034"/>
    <lineage>
        <taxon>Eukaryota</taxon>
        <taxon>Metazoa</taxon>
        <taxon>Ecdysozoa</taxon>
        <taxon>Arthropoda</taxon>
        <taxon>Hexapoda</taxon>
        <taxon>Insecta</taxon>
        <taxon>Pterygota</taxon>
        <taxon>Neoptera</taxon>
        <taxon>Endopterygota</taxon>
        <taxon>Hymenoptera</taxon>
        <taxon>Apocrita</taxon>
        <taxon>Aculeata</taxon>
        <taxon>Formicoidea</taxon>
        <taxon>Formicidae</taxon>
        <taxon>Myrmicinae</taxon>
        <taxon>Pogonomyrmex</taxon>
    </lineage>
</organism>
<dbReference type="InterPro" id="IPR050645">
    <property type="entry name" value="Histidine_acid_phosphatase"/>
</dbReference>
<feature type="region of interest" description="Disordered" evidence="8">
    <location>
        <begin position="24"/>
        <end position="51"/>
    </location>
</feature>
<comment type="catalytic activity">
    <reaction evidence="1">
        <text>a phosphate monoester + H2O = an alcohol + phosphate</text>
        <dbReference type="Rhea" id="RHEA:15017"/>
        <dbReference type="ChEBI" id="CHEBI:15377"/>
        <dbReference type="ChEBI" id="CHEBI:30879"/>
        <dbReference type="ChEBI" id="CHEBI:43474"/>
        <dbReference type="ChEBI" id="CHEBI:67140"/>
        <dbReference type="EC" id="3.1.3.2"/>
    </reaction>
</comment>
<feature type="compositionally biased region" description="Pro residues" evidence="8">
    <location>
        <begin position="28"/>
        <end position="46"/>
    </location>
</feature>
<name>A0A6I9W580_9HYME</name>
<gene>
    <name evidence="11" type="primary">LOC105427182</name>
</gene>
<evidence type="ECO:0000256" key="1">
    <source>
        <dbReference type="ARBA" id="ARBA00000032"/>
    </source>
</evidence>
<accession>A0A6I9W580</accession>
<dbReference type="OrthoDB" id="10257284at2759"/>
<proteinExistence type="inferred from homology"/>
<dbReference type="EC" id="3.1.3.2" evidence="3"/>
<dbReference type="GeneID" id="105427182"/>
<evidence type="ECO:0000256" key="9">
    <source>
        <dbReference type="SAM" id="Phobius"/>
    </source>
</evidence>
<evidence type="ECO:0000256" key="3">
    <source>
        <dbReference type="ARBA" id="ARBA00012646"/>
    </source>
</evidence>
<keyword evidence="9" id="KW-0472">Membrane</keyword>
<evidence type="ECO:0000313" key="10">
    <source>
        <dbReference type="Proteomes" id="UP000504615"/>
    </source>
</evidence>
<feature type="transmembrane region" description="Helical" evidence="9">
    <location>
        <begin position="447"/>
        <end position="471"/>
    </location>
</feature>
<dbReference type="InterPro" id="IPR033379">
    <property type="entry name" value="Acid_Pase_AS"/>
</dbReference>
<dbReference type="CDD" id="cd07061">
    <property type="entry name" value="HP_HAP_like"/>
    <property type="match status" value="1"/>
</dbReference>